<dbReference type="Proteomes" id="UP001157418">
    <property type="component" value="Unassembled WGS sequence"/>
</dbReference>
<evidence type="ECO:0000313" key="1">
    <source>
        <dbReference type="EMBL" id="CAH1435996.1"/>
    </source>
</evidence>
<accession>A0AAU9N919</accession>
<comment type="caution">
    <text evidence="1">The sequence shown here is derived from an EMBL/GenBank/DDBJ whole genome shotgun (WGS) entry which is preliminary data.</text>
</comment>
<dbReference type="AlphaFoldDB" id="A0AAU9N919"/>
<organism evidence="1 2">
    <name type="scientific">Lactuca virosa</name>
    <dbReference type="NCBI Taxonomy" id="75947"/>
    <lineage>
        <taxon>Eukaryota</taxon>
        <taxon>Viridiplantae</taxon>
        <taxon>Streptophyta</taxon>
        <taxon>Embryophyta</taxon>
        <taxon>Tracheophyta</taxon>
        <taxon>Spermatophyta</taxon>
        <taxon>Magnoliopsida</taxon>
        <taxon>eudicotyledons</taxon>
        <taxon>Gunneridae</taxon>
        <taxon>Pentapetalae</taxon>
        <taxon>asterids</taxon>
        <taxon>campanulids</taxon>
        <taxon>Asterales</taxon>
        <taxon>Asteraceae</taxon>
        <taxon>Cichorioideae</taxon>
        <taxon>Cichorieae</taxon>
        <taxon>Lactucinae</taxon>
        <taxon>Lactuca</taxon>
    </lineage>
</organism>
<name>A0AAU9N919_9ASTR</name>
<dbReference type="EMBL" id="CAKMRJ010004445">
    <property type="protein sequence ID" value="CAH1435996.1"/>
    <property type="molecule type" value="Genomic_DNA"/>
</dbReference>
<evidence type="ECO:0000313" key="2">
    <source>
        <dbReference type="Proteomes" id="UP001157418"/>
    </source>
</evidence>
<protein>
    <submittedName>
        <fullName evidence="1">Uncharacterized protein</fullName>
    </submittedName>
</protein>
<proteinExistence type="predicted"/>
<keyword evidence="2" id="KW-1185">Reference proteome</keyword>
<reference evidence="1 2" key="1">
    <citation type="submission" date="2022-01" db="EMBL/GenBank/DDBJ databases">
        <authorList>
            <person name="Xiong W."/>
            <person name="Schranz E."/>
        </authorList>
    </citation>
    <scope>NUCLEOTIDE SEQUENCE [LARGE SCALE GENOMIC DNA]</scope>
</reference>
<sequence length="139" mass="15766">MNTRMKQPDCTSRDVKNHMETNNISNLGILARATGWLKDVEKIREDAQIISSTGNGCFNLKMRYRAGRNVFKITEEMGSLIEENSKIIWSDPQKLLGKVNSQNASTSALWDGDAQNYLKSREKSVKDALKFLNKITRAK</sequence>
<gene>
    <name evidence="1" type="ORF">LVIROSA_LOCUS22391</name>
</gene>